<organism evidence="1 2">
    <name type="scientific">Carya illinoinensis</name>
    <name type="common">Pecan</name>
    <dbReference type="NCBI Taxonomy" id="32201"/>
    <lineage>
        <taxon>Eukaryota</taxon>
        <taxon>Viridiplantae</taxon>
        <taxon>Streptophyta</taxon>
        <taxon>Embryophyta</taxon>
        <taxon>Tracheophyta</taxon>
        <taxon>Spermatophyta</taxon>
        <taxon>Magnoliopsida</taxon>
        <taxon>eudicotyledons</taxon>
        <taxon>Gunneridae</taxon>
        <taxon>Pentapetalae</taxon>
        <taxon>rosids</taxon>
        <taxon>fabids</taxon>
        <taxon>Fagales</taxon>
        <taxon>Juglandaceae</taxon>
        <taxon>Carya</taxon>
    </lineage>
</organism>
<proteinExistence type="predicted"/>
<evidence type="ECO:0000313" key="1">
    <source>
        <dbReference type="EMBL" id="KAG6637015.1"/>
    </source>
</evidence>
<accession>A0A8T1P2W2</accession>
<protein>
    <submittedName>
        <fullName evidence="1">Uncharacterized protein</fullName>
    </submittedName>
</protein>
<name>A0A8T1P2W2_CARIL</name>
<dbReference type="EMBL" id="CM031819">
    <property type="protein sequence ID" value="KAG6637015.1"/>
    <property type="molecule type" value="Genomic_DNA"/>
</dbReference>
<dbReference type="AlphaFoldDB" id="A0A8T1P2W2"/>
<dbReference type="Proteomes" id="UP000811609">
    <property type="component" value="Chromosome 11"/>
</dbReference>
<comment type="caution">
    <text evidence="1">The sequence shown here is derived from an EMBL/GenBank/DDBJ whole genome shotgun (WGS) entry which is preliminary data.</text>
</comment>
<evidence type="ECO:0000313" key="2">
    <source>
        <dbReference type="Proteomes" id="UP000811609"/>
    </source>
</evidence>
<reference evidence="1" key="1">
    <citation type="submission" date="2020-12" db="EMBL/GenBank/DDBJ databases">
        <title>WGS assembly of Carya illinoinensis cv. Pawnee.</title>
        <authorList>
            <person name="Platts A."/>
            <person name="Shu S."/>
            <person name="Wright S."/>
            <person name="Barry K."/>
            <person name="Edger P."/>
            <person name="Pires J.C."/>
            <person name="Schmutz J."/>
        </authorList>
    </citation>
    <scope>NUCLEOTIDE SEQUENCE</scope>
    <source>
        <tissue evidence="1">Leaf</tissue>
    </source>
</reference>
<sequence length="62" mass="7638">MRMQGYFDLNLVQIYPESLREALKKTVLSQEDIFSKQACRHDYCTGYFRLRNSIDYIRYRRH</sequence>
<gene>
    <name evidence="1" type="ORF">CIPAW_11G151100</name>
</gene>
<keyword evidence="2" id="KW-1185">Reference proteome</keyword>